<proteinExistence type="predicted"/>
<accession>A0AAU2GSW3</accession>
<dbReference type="PROSITE" id="PS50943">
    <property type="entry name" value="HTH_CROC1"/>
    <property type="match status" value="1"/>
</dbReference>
<dbReference type="GO" id="GO:0003677">
    <property type="term" value="F:DNA binding"/>
    <property type="evidence" value="ECO:0007669"/>
    <property type="project" value="InterPro"/>
</dbReference>
<dbReference type="InterPro" id="IPR010982">
    <property type="entry name" value="Lambda_DNA-bd_dom_sf"/>
</dbReference>
<dbReference type="EMBL" id="CP108253">
    <property type="protein sequence ID" value="WTU38179.1"/>
    <property type="molecule type" value="Genomic_DNA"/>
</dbReference>
<dbReference type="Gene3D" id="1.10.260.40">
    <property type="entry name" value="lambda repressor-like DNA-binding domains"/>
    <property type="match status" value="1"/>
</dbReference>
<dbReference type="SUPFAM" id="SSF48452">
    <property type="entry name" value="TPR-like"/>
    <property type="match status" value="1"/>
</dbReference>
<organism evidence="2">
    <name type="scientific">Streptomyces sp. NBC_00060</name>
    <dbReference type="NCBI Taxonomy" id="2975636"/>
    <lineage>
        <taxon>Bacteria</taxon>
        <taxon>Bacillati</taxon>
        <taxon>Actinomycetota</taxon>
        <taxon>Actinomycetes</taxon>
        <taxon>Kitasatosporales</taxon>
        <taxon>Streptomycetaceae</taxon>
        <taxon>Streptomyces</taxon>
    </lineage>
</organism>
<dbReference type="AlphaFoldDB" id="A0AAU2GSW3"/>
<reference evidence="2" key="1">
    <citation type="submission" date="2022-10" db="EMBL/GenBank/DDBJ databases">
        <title>The complete genomes of actinobacterial strains from the NBC collection.</title>
        <authorList>
            <person name="Joergensen T.S."/>
            <person name="Alvarez Arevalo M."/>
            <person name="Sterndorff E.B."/>
            <person name="Faurdal D."/>
            <person name="Vuksanovic O."/>
            <person name="Mourched A.-S."/>
            <person name="Charusanti P."/>
            <person name="Shaw S."/>
            <person name="Blin K."/>
            <person name="Weber T."/>
        </authorList>
    </citation>
    <scope>NUCLEOTIDE SEQUENCE</scope>
    <source>
        <strain evidence="2">NBC_00060</strain>
    </source>
</reference>
<gene>
    <name evidence="2" type="ORF">OHV25_00555</name>
    <name evidence="3" type="ORF">OHV25_39285</name>
</gene>
<dbReference type="Pfam" id="PF13560">
    <property type="entry name" value="HTH_31"/>
    <property type="match status" value="1"/>
</dbReference>
<feature type="domain" description="HTH cro/C1-type" evidence="1">
    <location>
        <begin position="41"/>
        <end position="105"/>
    </location>
</feature>
<protein>
    <submittedName>
        <fullName evidence="2">Helix-turn-helix transcriptional regulator</fullName>
    </submittedName>
</protein>
<dbReference type="InterPro" id="IPR011990">
    <property type="entry name" value="TPR-like_helical_dom_sf"/>
</dbReference>
<dbReference type="InterPro" id="IPR001387">
    <property type="entry name" value="Cro/C1-type_HTH"/>
</dbReference>
<evidence type="ECO:0000313" key="2">
    <source>
        <dbReference type="EMBL" id="WTU38179.1"/>
    </source>
</evidence>
<sequence length="458" mass="49766">MGHTPHGPSCARRIRQEALAHGESVGRIARVIHDHCGVSLLRAHRLARGLTLQQAAQELNSLATGRAAAPHVDGDQLGHWETGRQPRAATLGLLCDFYDCAPHDLGLGHARAGDDGARPIAAGSRTKPAPDCLAVDSLEGTVDAVRRSVDRTLATGSVSAAQLELVEEQIFRARQQYVFTPPRQMITVLLDHLVEVEAMAAHRQCAAVQVRLSELTAMLATLVADALMKLGQLSRSRTWYHTARTAADDSGTSELRARVRVQAAMLPFYYGPLDEAVKLTRQARTILRARPVRTTAFAAVAEARALAKLHDTHAAQVALRDALTVFEHSREEHLADNDAFGFPERRFRLYQSGTLTALGRTSQARRVQEAALRLYPRTSGIDPALLHFEAALCLAHEGSLTDACELTATTFLGIVAEHRTPIVEERAREIVAALPPGAQLSRPARELREILALAPAPT</sequence>
<evidence type="ECO:0000313" key="3">
    <source>
        <dbReference type="EMBL" id="WTU45179.1"/>
    </source>
</evidence>
<dbReference type="EMBL" id="CP108253">
    <property type="protein sequence ID" value="WTU45179.1"/>
    <property type="molecule type" value="Genomic_DNA"/>
</dbReference>
<name>A0AAU2GSW3_9ACTN</name>
<dbReference type="Gene3D" id="1.25.40.10">
    <property type="entry name" value="Tetratricopeptide repeat domain"/>
    <property type="match status" value="1"/>
</dbReference>
<evidence type="ECO:0000259" key="1">
    <source>
        <dbReference type="PROSITE" id="PS50943"/>
    </source>
</evidence>